<dbReference type="GO" id="GO:0006006">
    <property type="term" value="P:glucose metabolic process"/>
    <property type="evidence" value="ECO:0007669"/>
    <property type="project" value="TreeGrafter"/>
</dbReference>
<dbReference type="InterPro" id="IPR011013">
    <property type="entry name" value="Gal_mutarotase_sf_dom"/>
</dbReference>
<reference evidence="7" key="1">
    <citation type="submission" date="2015-10" db="EMBL/GenBank/DDBJ databases">
        <authorList>
            <person name="Gilbert D.G."/>
        </authorList>
    </citation>
    <scope>NUCLEOTIDE SEQUENCE</scope>
</reference>
<keyword evidence="5 7" id="KW-0413">Isomerase</keyword>
<evidence type="ECO:0000256" key="3">
    <source>
        <dbReference type="ARBA" id="ARBA00006206"/>
    </source>
</evidence>
<evidence type="ECO:0000256" key="1">
    <source>
        <dbReference type="ARBA" id="ARBA00001614"/>
    </source>
</evidence>
<comment type="pathway">
    <text evidence="2">Carbohydrate metabolism; hexose metabolism.</text>
</comment>
<dbReference type="PIRSF" id="PIRSF005096">
    <property type="entry name" value="GALM"/>
    <property type="match status" value="1"/>
</dbReference>
<dbReference type="InterPro" id="IPR014718">
    <property type="entry name" value="GH-type_carb-bd"/>
</dbReference>
<comment type="similarity">
    <text evidence="3">Belongs to the aldose epimerase family.</text>
</comment>
<dbReference type="InterPro" id="IPR015443">
    <property type="entry name" value="Aldose_1-epimerase"/>
</dbReference>
<dbReference type="InterPro" id="IPR047215">
    <property type="entry name" value="Galactose_mutarotase-like"/>
</dbReference>
<organism evidence="7">
    <name type="scientific">hydrothermal vent metagenome</name>
    <dbReference type="NCBI Taxonomy" id="652676"/>
    <lineage>
        <taxon>unclassified sequences</taxon>
        <taxon>metagenomes</taxon>
        <taxon>ecological metagenomes</taxon>
    </lineage>
</organism>
<dbReference type="SUPFAM" id="SSF74650">
    <property type="entry name" value="Galactose mutarotase-like"/>
    <property type="match status" value="1"/>
</dbReference>
<comment type="catalytic activity">
    <reaction evidence="1">
        <text>alpha-D-glucose = beta-D-glucose</text>
        <dbReference type="Rhea" id="RHEA:10264"/>
        <dbReference type="ChEBI" id="CHEBI:15903"/>
        <dbReference type="ChEBI" id="CHEBI:17925"/>
        <dbReference type="EC" id="5.1.3.3"/>
    </reaction>
</comment>
<evidence type="ECO:0000256" key="4">
    <source>
        <dbReference type="ARBA" id="ARBA00013185"/>
    </source>
</evidence>
<dbReference type="InterPro" id="IPR018052">
    <property type="entry name" value="Ald1_epimerase_CS"/>
</dbReference>
<name>A0A160TH68_9ZZZZ</name>
<evidence type="ECO:0000256" key="2">
    <source>
        <dbReference type="ARBA" id="ARBA00005028"/>
    </source>
</evidence>
<evidence type="ECO:0000256" key="6">
    <source>
        <dbReference type="ARBA" id="ARBA00023277"/>
    </source>
</evidence>
<dbReference type="PROSITE" id="PS00545">
    <property type="entry name" value="ALDOSE_1_EPIMERASE"/>
    <property type="match status" value="1"/>
</dbReference>
<evidence type="ECO:0000256" key="5">
    <source>
        <dbReference type="ARBA" id="ARBA00023235"/>
    </source>
</evidence>
<proteinExistence type="inferred from homology"/>
<evidence type="ECO:0000313" key="7">
    <source>
        <dbReference type="EMBL" id="CUS43368.1"/>
    </source>
</evidence>
<accession>A0A160TH68</accession>
<keyword evidence="6" id="KW-0119">Carbohydrate metabolism</keyword>
<dbReference type="PANTHER" id="PTHR10091">
    <property type="entry name" value="ALDOSE-1-EPIMERASE"/>
    <property type="match status" value="1"/>
</dbReference>
<dbReference type="GO" id="GO:0033499">
    <property type="term" value="P:galactose catabolic process via UDP-galactose, Leloir pathway"/>
    <property type="evidence" value="ECO:0007669"/>
    <property type="project" value="TreeGrafter"/>
</dbReference>
<dbReference type="CDD" id="cd09019">
    <property type="entry name" value="galactose_mutarotase_like"/>
    <property type="match status" value="1"/>
</dbReference>
<dbReference type="NCBIfam" id="NF008277">
    <property type="entry name" value="PRK11055.1"/>
    <property type="match status" value="1"/>
</dbReference>
<dbReference type="PANTHER" id="PTHR10091:SF0">
    <property type="entry name" value="GALACTOSE MUTAROTASE"/>
    <property type="match status" value="1"/>
</dbReference>
<dbReference type="UniPathway" id="UPA00242"/>
<dbReference type="Pfam" id="PF01263">
    <property type="entry name" value="Aldose_epim"/>
    <property type="match status" value="1"/>
</dbReference>
<dbReference type="GO" id="GO:0030246">
    <property type="term" value="F:carbohydrate binding"/>
    <property type="evidence" value="ECO:0007669"/>
    <property type="project" value="InterPro"/>
</dbReference>
<dbReference type="EC" id="5.1.3.3" evidence="4"/>
<sequence length="374" mass="40109">MIQAKYLLVLLALPFGVAAGQGGPERSAFGVTAEGQPVERYVVRNGHGTRLGVLTLGAAIDEISVRDRAGRIANVVIALPDVAAYEASSTVGSVIGRYANRISHGGFSIDGVRYPLSPDATAIVSHGGKQGFSTKLWKAEPCATPNCRSITLRYHSADGENGFPGAMDVAVTYALTEDDAVRIDYAATTTKPTVINLTNHSYFNLGGDRVGSTDDQLIQIVADSFTAIDDKRNATGEIRLVAGTPFDLRKPTRIGERVASNDPQMLLGNGFDHNFILSKPAGDPIPIGARACDPASGRTLEMRTTQPGVQFYTANHFNGRQAARDGRMLRQGAGFALETQHYPDSPNQPAFPSTVLRPGESFRSTTIYRFGVRR</sequence>
<dbReference type="AlphaFoldDB" id="A0A160TH68"/>
<dbReference type="InterPro" id="IPR008183">
    <property type="entry name" value="Aldose_1/G6P_1-epimerase"/>
</dbReference>
<dbReference type="EMBL" id="CZQE01000042">
    <property type="protein sequence ID" value="CUS43368.1"/>
    <property type="molecule type" value="Genomic_DNA"/>
</dbReference>
<dbReference type="Gene3D" id="2.70.98.10">
    <property type="match status" value="1"/>
</dbReference>
<dbReference type="GO" id="GO:0004034">
    <property type="term" value="F:aldose 1-epimerase activity"/>
    <property type="evidence" value="ECO:0007669"/>
    <property type="project" value="UniProtKB-EC"/>
</dbReference>
<protein>
    <recommendedName>
        <fullName evidence="4">aldose 1-epimerase</fullName>
        <ecNumber evidence="4">5.1.3.3</ecNumber>
    </recommendedName>
</protein>
<gene>
    <name evidence="7" type="ORF">MGWOODY_Smn1706</name>
</gene>